<keyword evidence="4 6" id="KW-0472">Membrane</keyword>
<evidence type="ECO:0000313" key="8">
    <source>
        <dbReference type="EMBL" id="KAA8496711.1"/>
    </source>
</evidence>
<feature type="transmembrane region" description="Helical" evidence="6">
    <location>
        <begin position="349"/>
        <end position="372"/>
    </location>
</feature>
<feature type="transmembrane region" description="Helical" evidence="6">
    <location>
        <begin position="254"/>
        <end position="274"/>
    </location>
</feature>
<proteinExistence type="predicted"/>
<feature type="transmembrane region" description="Helical" evidence="6">
    <location>
        <begin position="427"/>
        <end position="447"/>
    </location>
</feature>
<dbReference type="OrthoDB" id="394at2759"/>
<name>A0A5J4YYM1_PORPP</name>
<protein>
    <submittedName>
        <fullName evidence="8">N amino acid transport system protein</fullName>
    </submittedName>
</protein>
<organism evidence="8 9">
    <name type="scientific">Porphyridium purpureum</name>
    <name type="common">Red alga</name>
    <name type="synonym">Porphyridium cruentum</name>
    <dbReference type="NCBI Taxonomy" id="35688"/>
    <lineage>
        <taxon>Eukaryota</taxon>
        <taxon>Rhodophyta</taxon>
        <taxon>Bangiophyceae</taxon>
        <taxon>Porphyridiales</taxon>
        <taxon>Porphyridiaceae</taxon>
        <taxon>Porphyridium</taxon>
    </lineage>
</organism>
<dbReference type="PANTHER" id="PTHR22950:SF461">
    <property type="entry name" value="AMINO ACID TRANSPORTER TRANSMEMBRANE DOMAIN-CONTAINING PROTEIN"/>
    <property type="match status" value="1"/>
</dbReference>
<dbReference type="GO" id="GO:0016020">
    <property type="term" value="C:membrane"/>
    <property type="evidence" value="ECO:0007669"/>
    <property type="project" value="UniProtKB-SubCell"/>
</dbReference>
<feature type="region of interest" description="Disordered" evidence="5">
    <location>
        <begin position="527"/>
        <end position="546"/>
    </location>
</feature>
<dbReference type="InterPro" id="IPR013057">
    <property type="entry name" value="AA_transpt_TM"/>
</dbReference>
<evidence type="ECO:0000256" key="4">
    <source>
        <dbReference type="ARBA" id="ARBA00023136"/>
    </source>
</evidence>
<evidence type="ECO:0000256" key="2">
    <source>
        <dbReference type="ARBA" id="ARBA00022692"/>
    </source>
</evidence>
<dbReference type="AlphaFoldDB" id="A0A5J4YYM1"/>
<sequence>MFPALSILDADLSKPTGTCAMRTTLPSPSGQRTALVQAEHHAEDVHAPFQAPYHAGGREGSLGFRARACAAAGAARFNAGVAGASLLSLFYSMALLYTRLTSTCTAKEVTGCDTFLGLLVSLLNHHFQPIQRETEIDPEQSSSDMEKSASSLCSHQQEDEYESVIRRAQPKHTPHLGWVQLVFVMLAEVIGVGVLSLPRVFARLGWIPAFGINIAFFLLTSVTGMQIFRARNAHPEARSFPDMFEFCFGRTARFYAAACVYTVLFMYTSANLLVQADSWRNIAPSLSLPVSLFIAAACTLVVNQARSFSNIAVVSVVGSLSVMVPTVIAIIGIASAIRNDPEQYPRGSTVLFGSSATAAFVAVLEFMYSYAGHVVYFELISELRTPSDFPKALWLSQFIIFAVYIVIGAVMYHLVGDAEWLESPFTLSLPSGGISVIVQGLISVHVVTTGAVNNTVLVGAIQSRLEPIIKLLFHPRAHQVRNYSMDEHKSISSGLHLDAEAVRSEEGGGERSPERVKAFKTSTSLQSVNMGDESQGESASDPEAADGEDIKVQRWYPKIAAAEDWTAPAVLWWLLWTSLVSLTQLSMCIVIPSFDNIISLSASLIATQSNLIWPSLLDWRLFSPSRTESPLLKRFWYSGLDLVIALVGLCLLVGGTISNLSQIV</sequence>
<comment type="subcellular location">
    <subcellularLocation>
        <location evidence="1">Membrane</location>
        <topology evidence="1">Multi-pass membrane protein</topology>
    </subcellularLocation>
</comment>
<evidence type="ECO:0000256" key="1">
    <source>
        <dbReference type="ARBA" id="ARBA00004141"/>
    </source>
</evidence>
<feature type="transmembrane region" description="Helical" evidence="6">
    <location>
        <begin position="286"/>
        <end position="305"/>
    </location>
</feature>
<evidence type="ECO:0000256" key="5">
    <source>
        <dbReference type="SAM" id="MobiDB-lite"/>
    </source>
</evidence>
<evidence type="ECO:0000256" key="6">
    <source>
        <dbReference type="SAM" id="Phobius"/>
    </source>
</evidence>
<feature type="transmembrane region" description="Helical" evidence="6">
    <location>
        <begin position="176"/>
        <end position="197"/>
    </location>
</feature>
<keyword evidence="3 6" id="KW-1133">Transmembrane helix</keyword>
<dbReference type="EMBL" id="VRMN01000002">
    <property type="protein sequence ID" value="KAA8496711.1"/>
    <property type="molecule type" value="Genomic_DNA"/>
</dbReference>
<evidence type="ECO:0000259" key="7">
    <source>
        <dbReference type="Pfam" id="PF01490"/>
    </source>
</evidence>
<feature type="transmembrane region" description="Helical" evidence="6">
    <location>
        <begin position="636"/>
        <end position="657"/>
    </location>
</feature>
<feature type="domain" description="Amino acid transporter transmembrane" evidence="7">
    <location>
        <begin position="177"/>
        <end position="657"/>
    </location>
</feature>
<dbReference type="Pfam" id="PF01490">
    <property type="entry name" value="Aa_trans"/>
    <property type="match status" value="1"/>
</dbReference>
<reference evidence="9" key="1">
    <citation type="journal article" date="2019" name="Nat. Commun.">
        <title>Expansion of phycobilisome linker gene families in mesophilic red algae.</title>
        <authorList>
            <person name="Lee J."/>
            <person name="Kim D."/>
            <person name="Bhattacharya D."/>
            <person name="Yoon H.S."/>
        </authorList>
    </citation>
    <scope>NUCLEOTIDE SEQUENCE [LARGE SCALE GENOMIC DNA]</scope>
    <source>
        <strain evidence="9">CCMP 1328</strain>
    </source>
</reference>
<dbReference type="GO" id="GO:0015179">
    <property type="term" value="F:L-amino acid transmembrane transporter activity"/>
    <property type="evidence" value="ECO:0007669"/>
    <property type="project" value="TreeGrafter"/>
</dbReference>
<evidence type="ECO:0000256" key="3">
    <source>
        <dbReference type="ARBA" id="ARBA00022989"/>
    </source>
</evidence>
<comment type="caution">
    <text evidence="8">The sequence shown here is derived from an EMBL/GenBank/DDBJ whole genome shotgun (WGS) entry which is preliminary data.</text>
</comment>
<evidence type="ECO:0000313" key="9">
    <source>
        <dbReference type="Proteomes" id="UP000324585"/>
    </source>
</evidence>
<accession>A0A5J4YYM1</accession>
<keyword evidence="2 6" id="KW-0812">Transmembrane</keyword>
<dbReference type="Gene3D" id="1.20.1740.10">
    <property type="entry name" value="Amino acid/polyamine transporter I"/>
    <property type="match status" value="1"/>
</dbReference>
<feature type="transmembrane region" description="Helical" evidence="6">
    <location>
        <begin position="204"/>
        <end position="228"/>
    </location>
</feature>
<dbReference type="Proteomes" id="UP000324585">
    <property type="component" value="Unassembled WGS sequence"/>
</dbReference>
<dbReference type="PANTHER" id="PTHR22950">
    <property type="entry name" value="AMINO ACID TRANSPORTER"/>
    <property type="match status" value="1"/>
</dbReference>
<feature type="transmembrane region" description="Helical" evidence="6">
    <location>
        <begin position="311"/>
        <end position="337"/>
    </location>
</feature>
<feature type="transmembrane region" description="Helical" evidence="6">
    <location>
        <begin position="392"/>
        <end position="415"/>
    </location>
</feature>
<gene>
    <name evidence="8" type="ORF">FVE85_0440</name>
</gene>
<keyword evidence="9" id="KW-1185">Reference proteome</keyword>